<evidence type="ECO:0000313" key="3">
    <source>
        <dbReference type="Proteomes" id="UP000403266"/>
    </source>
</evidence>
<protein>
    <recommendedName>
        <fullName evidence="1">DUF6894 domain-containing protein</fullName>
    </recommendedName>
</protein>
<name>A0A5N7MHU5_9HYPH</name>
<gene>
    <name evidence="2" type="ORF">FS320_15085</name>
</gene>
<dbReference type="OrthoDB" id="8020209at2"/>
<feature type="domain" description="DUF6894" evidence="1">
    <location>
        <begin position="3"/>
        <end position="72"/>
    </location>
</feature>
<evidence type="ECO:0000313" key="2">
    <source>
        <dbReference type="EMBL" id="MPR26507.1"/>
    </source>
</evidence>
<reference evidence="2 3" key="1">
    <citation type="journal article" date="2019" name="Syst. Appl. Microbiol.">
        <title>Microvirga tunisiensis sp. nov., a root nodule symbiotic bacterium isolated from Lupinus micranthus and L. luteus grown in Northern Tunisia.</title>
        <authorList>
            <person name="Msaddak A."/>
            <person name="Rejili M."/>
            <person name="Duran D."/>
            <person name="Mars M."/>
            <person name="Palacios J.M."/>
            <person name="Ruiz-Argueso T."/>
            <person name="Rey L."/>
            <person name="Imperial J."/>
        </authorList>
    </citation>
    <scope>NUCLEOTIDE SEQUENCE [LARGE SCALE GENOMIC DNA]</scope>
    <source>
        <strain evidence="2 3">Lmie10</strain>
    </source>
</reference>
<dbReference type="Pfam" id="PF21834">
    <property type="entry name" value="DUF6894"/>
    <property type="match status" value="1"/>
</dbReference>
<organism evidence="2 3">
    <name type="scientific">Microvirga tunisiensis</name>
    <dbReference type="NCBI Taxonomy" id="2108360"/>
    <lineage>
        <taxon>Bacteria</taxon>
        <taxon>Pseudomonadati</taxon>
        <taxon>Pseudomonadota</taxon>
        <taxon>Alphaproteobacteria</taxon>
        <taxon>Hyphomicrobiales</taxon>
        <taxon>Methylobacteriaceae</taxon>
        <taxon>Microvirga</taxon>
    </lineage>
</organism>
<dbReference type="RefSeq" id="WP_152712676.1">
    <property type="nucleotide sequence ID" value="NZ_VOSJ01000051.1"/>
</dbReference>
<evidence type="ECO:0000259" key="1">
    <source>
        <dbReference type="Pfam" id="PF21834"/>
    </source>
</evidence>
<comment type="caution">
    <text evidence="2">The sequence shown here is derived from an EMBL/GenBank/DDBJ whole genome shotgun (WGS) entry which is preliminary data.</text>
</comment>
<dbReference type="Proteomes" id="UP000403266">
    <property type="component" value="Unassembled WGS sequence"/>
</dbReference>
<dbReference type="AlphaFoldDB" id="A0A5N7MHU5"/>
<dbReference type="InterPro" id="IPR054189">
    <property type="entry name" value="DUF6894"/>
</dbReference>
<dbReference type="EMBL" id="VOSK01000051">
    <property type="protein sequence ID" value="MPR26507.1"/>
    <property type="molecule type" value="Genomic_DNA"/>
</dbReference>
<keyword evidence="3" id="KW-1185">Reference proteome</keyword>
<accession>A0A5N7MHU5</accession>
<sequence>MPLYYIDVRSRFGVDEDCDGVDLPDLAAARAEVLKVGHRLVERWAEMPPDARAEIIIEVIDERLKYVLRVSLPEIQQGLFIG</sequence>
<proteinExistence type="predicted"/>